<dbReference type="Proteomes" id="UP001634393">
    <property type="component" value="Unassembled WGS sequence"/>
</dbReference>
<accession>A0ABD3S7L0</accession>
<dbReference type="EMBL" id="JBJXBP010000007">
    <property type="protein sequence ID" value="KAL3820504.1"/>
    <property type="molecule type" value="Genomic_DNA"/>
</dbReference>
<dbReference type="InterPro" id="IPR029052">
    <property type="entry name" value="Metallo-depent_PP-like"/>
</dbReference>
<dbReference type="SUPFAM" id="SSF56300">
    <property type="entry name" value="Metallo-dependent phosphatases"/>
    <property type="match status" value="1"/>
</dbReference>
<sequence>MVGYTSSFKFSMISTFSTKVRVHSKRGETLILHTDLSRSNDIASRSIYEEGPHDCGDNAKGAKKRKRQRRKRHVKERLLKELAHLPVVLKVDDWIFSHGGLLSHHVEYGIERMNGEVSYWMKGLSMSDDFPESPFIATRGYDSVVQIFYFYLIQSILHQTLEAVGAKAMVVGHTPQAKGVNCEFNYNIWRIDVECLVESLIQEIREGKARAIRGKRDKYSKLQVVREVKARAIRGKRQKYLELQVGSSYPMHQPTVDVKLCLLLPVHVLKMQHDI</sequence>
<dbReference type="PANTHER" id="PTHR46546">
    <property type="entry name" value="SHEWANELLA-LIKE PROTEIN PHOSPHATASE 1"/>
    <property type="match status" value="1"/>
</dbReference>
<evidence type="ECO:0000256" key="1">
    <source>
        <dbReference type="SAM" id="MobiDB-lite"/>
    </source>
</evidence>
<feature type="region of interest" description="Disordered" evidence="1">
    <location>
        <begin position="49"/>
        <end position="70"/>
    </location>
</feature>
<gene>
    <name evidence="2" type="ORF">ACJIZ3_006409</name>
</gene>
<dbReference type="AlphaFoldDB" id="A0ABD3S7L0"/>
<dbReference type="Gene3D" id="3.60.21.10">
    <property type="match status" value="1"/>
</dbReference>
<evidence type="ECO:0000313" key="3">
    <source>
        <dbReference type="Proteomes" id="UP001634393"/>
    </source>
</evidence>
<feature type="compositionally biased region" description="Basic residues" evidence="1">
    <location>
        <begin position="61"/>
        <end position="70"/>
    </location>
</feature>
<evidence type="ECO:0000313" key="2">
    <source>
        <dbReference type="EMBL" id="KAL3820504.1"/>
    </source>
</evidence>
<organism evidence="2 3">
    <name type="scientific">Penstemon smallii</name>
    <dbReference type="NCBI Taxonomy" id="265156"/>
    <lineage>
        <taxon>Eukaryota</taxon>
        <taxon>Viridiplantae</taxon>
        <taxon>Streptophyta</taxon>
        <taxon>Embryophyta</taxon>
        <taxon>Tracheophyta</taxon>
        <taxon>Spermatophyta</taxon>
        <taxon>Magnoliopsida</taxon>
        <taxon>eudicotyledons</taxon>
        <taxon>Gunneridae</taxon>
        <taxon>Pentapetalae</taxon>
        <taxon>asterids</taxon>
        <taxon>lamiids</taxon>
        <taxon>Lamiales</taxon>
        <taxon>Plantaginaceae</taxon>
        <taxon>Cheloneae</taxon>
        <taxon>Penstemon</taxon>
    </lineage>
</organism>
<reference evidence="2 3" key="1">
    <citation type="submission" date="2024-12" db="EMBL/GenBank/DDBJ databases">
        <title>The unique morphological basis and parallel evolutionary history of personate flowers in Penstemon.</title>
        <authorList>
            <person name="Depatie T.H."/>
            <person name="Wessinger C.A."/>
        </authorList>
    </citation>
    <scope>NUCLEOTIDE SEQUENCE [LARGE SCALE GENOMIC DNA]</scope>
    <source>
        <strain evidence="2">WTNN_2</strain>
        <tissue evidence="2">Leaf</tissue>
    </source>
</reference>
<protein>
    <submittedName>
        <fullName evidence="2">Uncharacterized protein</fullName>
    </submittedName>
</protein>
<name>A0ABD3S7L0_9LAMI</name>
<keyword evidence="3" id="KW-1185">Reference proteome</keyword>
<comment type="caution">
    <text evidence="2">The sequence shown here is derived from an EMBL/GenBank/DDBJ whole genome shotgun (WGS) entry which is preliminary data.</text>
</comment>
<dbReference type="PANTHER" id="PTHR46546:SF4">
    <property type="entry name" value="SHEWANELLA-LIKE PROTEIN PHOSPHATASE 1"/>
    <property type="match status" value="1"/>
</dbReference>
<proteinExistence type="predicted"/>